<gene>
    <name evidence="2" type="ORF">ACFOUV_18220</name>
</gene>
<dbReference type="Proteomes" id="UP001595772">
    <property type="component" value="Unassembled WGS sequence"/>
</dbReference>
<accession>A0ABV8H4H2</accession>
<evidence type="ECO:0000256" key="1">
    <source>
        <dbReference type="SAM" id="Coils"/>
    </source>
</evidence>
<sequence length="98" mass="10777">MGKRKLLLSITIGAAVGGVTALFDRDTRDYAKEKLTSARINSTYFMNHPSEAIHNLKDTFDQFNQTFANGAANAINALEQVEATLDKVTNKSEGKEIE</sequence>
<dbReference type="RefSeq" id="WP_379498205.1">
    <property type="nucleotide sequence ID" value="NZ_JBHSAO010000018.1"/>
</dbReference>
<organism evidence="2 3">
    <name type="scientific">Oceanobacillus longus</name>
    <dbReference type="NCBI Taxonomy" id="930120"/>
    <lineage>
        <taxon>Bacteria</taxon>
        <taxon>Bacillati</taxon>
        <taxon>Bacillota</taxon>
        <taxon>Bacilli</taxon>
        <taxon>Bacillales</taxon>
        <taxon>Bacillaceae</taxon>
        <taxon>Oceanobacillus</taxon>
    </lineage>
</organism>
<keyword evidence="3" id="KW-1185">Reference proteome</keyword>
<evidence type="ECO:0000313" key="3">
    <source>
        <dbReference type="Proteomes" id="UP001595772"/>
    </source>
</evidence>
<reference evidence="3" key="1">
    <citation type="journal article" date="2019" name="Int. J. Syst. Evol. Microbiol.">
        <title>The Global Catalogue of Microorganisms (GCM) 10K type strain sequencing project: providing services to taxonomists for standard genome sequencing and annotation.</title>
        <authorList>
            <consortium name="The Broad Institute Genomics Platform"/>
            <consortium name="The Broad Institute Genome Sequencing Center for Infectious Disease"/>
            <person name="Wu L."/>
            <person name="Ma J."/>
        </authorList>
    </citation>
    <scope>NUCLEOTIDE SEQUENCE [LARGE SCALE GENOMIC DNA]</scope>
    <source>
        <strain evidence="3">IBRC-M 10703</strain>
    </source>
</reference>
<proteinExistence type="predicted"/>
<dbReference type="EMBL" id="JBHSAO010000018">
    <property type="protein sequence ID" value="MFC4025719.1"/>
    <property type="molecule type" value="Genomic_DNA"/>
</dbReference>
<evidence type="ECO:0000313" key="2">
    <source>
        <dbReference type="EMBL" id="MFC4025719.1"/>
    </source>
</evidence>
<name>A0ABV8H4H2_9BACI</name>
<protein>
    <submittedName>
        <fullName evidence="2">YtxH domain-containing protein</fullName>
    </submittedName>
</protein>
<comment type="caution">
    <text evidence="2">The sequence shown here is derived from an EMBL/GenBank/DDBJ whole genome shotgun (WGS) entry which is preliminary data.</text>
</comment>
<keyword evidence="1" id="KW-0175">Coiled coil</keyword>
<feature type="coiled-coil region" evidence="1">
    <location>
        <begin position="71"/>
        <end position="98"/>
    </location>
</feature>